<gene>
    <name evidence="1" type="ORF">PAAG_12042</name>
</gene>
<dbReference type="RefSeq" id="XP_015702810.1">
    <property type="nucleotide sequence ID" value="XM_015847585.1"/>
</dbReference>
<dbReference type="KEGG" id="pbl:PAAG_12042"/>
<proteinExistence type="predicted"/>
<dbReference type="Proteomes" id="UP000002059">
    <property type="component" value="Partially assembled WGS sequence"/>
</dbReference>
<evidence type="ECO:0000313" key="1">
    <source>
        <dbReference type="EMBL" id="KGQ01271.1"/>
    </source>
</evidence>
<dbReference type="HOGENOM" id="CLU_2321044_0_0_1"/>
<dbReference type="VEuPathDB" id="FungiDB:PAAG_12042"/>
<evidence type="ECO:0000313" key="2">
    <source>
        <dbReference type="Proteomes" id="UP000002059"/>
    </source>
</evidence>
<keyword evidence="2" id="KW-1185">Reference proteome</keyword>
<dbReference type="GeneID" id="26970828"/>
<dbReference type="EMBL" id="KN294005">
    <property type="protein sequence ID" value="KGQ01271.1"/>
    <property type="molecule type" value="Genomic_DNA"/>
</dbReference>
<sequence length="99" mass="11916">MEIKEHLKGVVNEWQDFASTFRKMHHEMVTRKYKGRSLCQTWRPCLRQIKGRIKAEISQLPEHWRQVPDIHRPAIADCIERVEVAWKTKPKWPTELKTL</sequence>
<reference evidence="1 2" key="1">
    <citation type="journal article" date="2011" name="PLoS Genet.">
        <title>Comparative genomic analysis of human fungal pathogens causing paracoccidioidomycosis.</title>
        <authorList>
            <person name="Desjardins C.A."/>
            <person name="Champion M.D."/>
            <person name="Holder J.W."/>
            <person name="Muszewska A."/>
            <person name="Goldberg J."/>
            <person name="Bailao A.M."/>
            <person name="Brigido M.M."/>
            <person name="Ferreira M.E."/>
            <person name="Garcia A.M."/>
            <person name="Grynberg M."/>
            <person name="Gujja S."/>
            <person name="Heiman D.I."/>
            <person name="Henn M.R."/>
            <person name="Kodira C.D."/>
            <person name="Leon-Narvaez H."/>
            <person name="Longo L.V."/>
            <person name="Ma L.J."/>
            <person name="Malavazi I."/>
            <person name="Matsuo A.L."/>
            <person name="Morais F.V."/>
            <person name="Pereira M."/>
            <person name="Rodriguez-Brito S."/>
            <person name="Sakthikumar S."/>
            <person name="Salem-Izacc S.M."/>
            <person name="Sykes S.M."/>
            <person name="Teixeira M.M."/>
            <person name="Vallejo M.C."/>
            <person name="Walter M.E."/>
            <person name="Yandava C."/>
            <person name="Young S."/>
            <person name="Zeng Q."/>
            <person name="Zucker J."/>
            <person name="Felipe M.S."/>
            <person name="Goldman G.H."/>
            <person name="Haas B.J."/>
            <person name="McEwen J.G."/>
            <person name="Nino-Vega G."/>
            <person name="Puccia R."/>
            <person name="San-Blas G."/>
            <person name="Soares C.M."/>
            <person name="Birren B.W."/>
            <person name="Cuomo C.A."/>
        </authorList>
    </citation>
    <scope>NUCLEOTIDE SEQUENCE [LARGE SCALE GENOMIC DNA]</scope>
    <source>
        <strain evidence="2">ATCC MYA-826 / Pb01</strain>
    </source>
</reference>
<dbReference type="AlphaFoldDB" id="A0A0A2V0F4"/>
<accession>A0A0A2V0F4</accession>
<protein>
    <submittedName>
        <fullName evidence="1">Uncharacterized protein</fullName>
    </submittedName>
</protein>
<name>A0A0A2V0F4_PARBA</name>
<organism evidence="1 2">
    <name type="scientific">Paracoccidioides lutzii (strain ATCC MYA-826 / Pb01)</name>
    <name type="common">Paracoccidioides brasiliensis</name>
    <dbReference type="NCBI Taxonomy" id="502779"/>
    <lineage>
        <taxon>Eukaryota</taxon>
        <taxon>Fungi</taxon>
        <taxon>Dikarya</taxon>
        <taxon>Ascomycota</taxon>
        <taxon>Pezizomycotina</taxon>
        <taxon>Eurotiomycetes</taxon>
        <taxon>Eurotiomycetidae</taxon>
        <taxon>Onygenales</taxon>
        <taxon>Ajellomycetaceae</taxon>
        <taxon>Paracoccidioides</taxon>
    </lineage>
</organism>